<dbReference type="RefSeq" id="WP_154727702.1">
    <property type="nucleotide sequence ID" value="NZ_SZYE01000001.1"/>
</dbReference>
<dbReference type="EMBL" id="SZYE01000001">
    <property type="protein sequence ID" value="TKR27477.1"/>
    <property type="molecule type" value="Genomic_DNA"/>
</dbReference>
<feature type="domain" description="ASCH" evidence="1">
    <location>
        <begin position="1"/>
        <end position="94"/>
    </location>
</feature>
<dbReference type="Gene3D" id="2.30.130.30">
    <property type="entry name" value="Hypothetical protein"/>
    <property type="match status" value="1"/>
</dbReference>
<organism evidence="2 3">
    <name type="scientific">Cellulomonas hominis</name>
    <dbReference type="NCBI Taxonomy" id="156981"/>
    <lineage>
        <taxon>Bacteria</taxon>
        <taxon>Bacillati</taxon>
        <taxon>Actinomycetota</taxon>
        <taxon>Actinomycetes</taxon>
        <taxon>Micrococcales</taxon>
        <taxon>Cellulomonadaceae</taxon>
        <taxon>Cellulomonas</taxon>
    </lineage>
</organism>
<gene>
    <name evidence="2" type="ORF">FA014_00230</name>
</gene>
<dbReference type="InterPro" id="IPR015947">
    <property type="entry name" value="PUA-like_sf"/>
</dbReference>
<name>A0A7Z8K2J5_9CELL</name>
<dbReference type="OrthoDB" id="5522492at2"/>
<dbReference type="Proteomes" id="UP000308121">
    <property type="component" value="Unassembled WGS sequence"/>
</dbReference>
<dbReference type="InterPro" id="IPR007374">
    <property type="entry name" value="ASCH_domain"/>
</dbReference>
<evidence type="ECO:0000259" key="1">
    <source>
        <dbReference type="SMART" id="SM01022"/>
    </source>
</evidence>
<dbReference type="AlphaFoldDB" id="A0A7Z8K2J5"/>
<evidence type="ECO:0000313" key="2">
    <source>
        <dbReference type="EMBL" id="TKR27477.1"/>
    </source>
</evidence>
<protein>
    <submittedName>
        <fullName evidence="2">ASCH domain-containing protein</fullName>
    </submittedName>
</protein>
<dbReference type="Pfam" id="PF04266">
    <property type="entry name" value="ASCH"/>
    <property type="match status" value="1"/>
</dbReference>
<sequence>MSIKPQFADAILAGTKRVEFRKRRLAPDVSTVLIYSTMPVGRIVGAFEVAGYDIASPTAVWERHKGHAGITRVGYREYYRGSPLAVGILVRDARRLARPVRLSELDLELTAPQSFLYLPLNPHAAASTAQAQLRAELALVG</sequence>
<accession>A0A7Z8K2J5</accession>
<reference evidence="2 3" key="1">
    <citation type="submission" date="2019-05" db="EMBL/GenBank/DDBJ databases">
        <title>Genome sequence of Cellulomonas hominis strain CS1.</title>
        <authorList>
            <person name="Belmont J."/>
            <person name="Maclea K.S."/>
        </authorList>
    </citation>
    <scope>NUCLEOTIDE SEQUENCE [LARGE SCALE GENOMIC DNA]</scope>
    <source>
        <strain evidence="2 3">CS1</strain>
    </source>
</reference>
<dbReference type="SUPFAM" id="SSF88697">
    <property type="entry name" value="PUA domain-like"/>
    <property type="match status" value="1"/>
</dbReference>
<comment type="caution">
    <text evidence="2">The sequence shown here is derived from an EMBL/GenBank/DDBJ whole genome shotgun (WGS) entry which is preliminary data.</text>
</comment>
<proteinExistence type="predicted"/>
<evidence type="ECO:0000313" key="3">
    <source>
        <dbReference type="Proteomes" id="UP000308121"/>
    </source>
</evidence>
<dbReference type="SMART" id="SM01022">
    <property type="entry name" value="ASCH"/>
    <property type="match status" value="1"/>
</dbReference>